<keyword evidence="5" id="KW-0862">Zinc</keyword>
<dbReference type="Gene3D" id="3.30.160.60">
    <property type="entry name" value="Classic Zinc Finger"/>
    <property type="match status" value="2"/>
</dbReference>
<evidence type="ECO:0000259" key="8">
    <source>
        <dbReference type="PROSITE" id="PS50157"/>
    </source>
</evidence>
<feature type="domain" description="C2H2-type" evidence="8">
    <location>
        <begin position="70"/>
        <end position="106"/>
    </location>
</feature>
<evidence type="ECO:0000256" key="7">
    <source>
        <dbReference type="PROSITE-ProRule" id="PRU00042"/>
    </source>
</evidence>
<organism evidence="9 10">
    <name type="scientific">Cordylochernes scorpioides</name>
    <dbReference type="NCBI Taxonomy" id="51811"/>
    <lineage>
        <taxon>Eukaryota</taxon>
        <taxon>Metazoa</taxon>
        <taxon>Ecdysozoa</taxon>
        <taxon>Arthropoda</taxon>
        <taxon>Chelicerata</taxon>
        <taxon>Arachnida</taxon>
        <taxon>Pseudoscorpiones</taxon>
        <taxon>Cheliferoidea</taxon>
        <taxon>Chernetidae</taxon>
        <taxon>Cordylochernes</taxon>
    </lineage>
</organism>
<accession>A0ABY6JWL4</accession>
<dbReference type="Pfam" id="PF13894">
    <property type="entry name" value="zf-C2H2_4"/>
    <property type="match status" value="1"/>
</dbReference>
<dbReference type="Proteomes" id="UP001235939">
    <property type="component" value="Chromosome 01"/>
</dbReference>
<evidence type="ECO:0000313" key="10">
    <source>
        <dbReference type="Proteomes" id="UP001235939"/>
    </source>
</evidence>
<evidence type="ECO:0000256" key="1">
    <source>
        <dbReference type="ARBA" id="ARBA00004123"/>
    </source>
</evidence>
<sequence>MKRHLKLHQDIQELDTCDFCQKSFTQKGHLRRHLTRRTKEKVCPVCYKTFFDAYTMKRHFKTHLEVQELYTCPQCRRGFTQIGSLYRHQAKFCKVSRTLYHTKNAGYLKLRKIRAAQNIAKTIANSQNRVYLDAGTLMLNIAQKDFDITSIIGPSK</sequence>
<dbReference type="PROSITE" id="PS50157">
    <property type="entry name" value="ZINC_FINGER_C2H2_2"/>
    <property type="match status" value="3"/>
</dbReference>
<name>A0ABY6JWL4_9ARAC</name>
<evidence type="ECO:0000256" key="2">
    <source>
        <dbReference type="ARBA" id="ARBA00022723"/>
    </source>
</evidence>
<evidence type="ECO:0000313" key="9">
    <source>
        <dbReference type="EMBL" id="UYV60458.1"/>
    </source>
</evidence>
<keyword evidence="2" id="KW-0479">Metal-binding</keyword>
<evidence type="ECO:0000256" key="3">
    <source>
        <dbReference type="ARBA" id="ARBA00022737"/>
    </source>
</evidence>
<feature type="domain" description="C2H2-type" evidence="8">
    <location>
        <begin position="41"/>
        <end position="68"/>
    </location>
</feature>
<dbReference type="SMART" id="SM00355">
    <property type="entry name" value="ZnF_C2H2"/>
    <property type="match status" value="3"/>
</dbReference>
<feature type="domain" description="C2H2-type" evidence="8">
    <location>
        <begin position="15"/>
        <end position="42"/>
    </location>
</feature>
<dbReference type="PANTHER" id="PTHR24394:SF29">
    <property type="entry name" value="MYONEURIN"/>
    <property type="match status" value="1"/>
</dbReference>
<dbReference type="InterPro" id="IPR013087">
    <property type="entry name" value="Znf_C2H2_type"/>
</dbReference>
<comment type="subcellular location">
    <subcellularLocation>
        <location evidence="1">Nucleus</location>
    </subcellularLocation>
</comment>
<proteinExistence type="predicted"/>
<evidence type="ECO:0000256" key="6">
    <source>
        <dbReference type="ARBA" id="ARBA00023242"/>
    </source>
</evidence>
<dbReference type="InterPro" id="IPR036236">
    <property type="entry name" value="Znf_C2H2_sf"/>
</dbReference>
<evidence type="ECO:0000256" key="4">
    <source>
        <dbReference type="ARBA" id="ARBA00022771"/>
    </source>
</evidence>
<keyword evidence="6" id="KW-0539">Nucleus</keyword>
<evidence type="ECO:0000256" key="5">
    <source>
        <dbReference type="ARBA" id="ARBA00022833"/>
    </source>
</evidence>
<dbReference type="PANTHER" id="PTHR24394">
    <property type="entry name" value="ZINC FINGER PROTEIN"/>
    <property type="match status" value="1"/>
</dbReference>
<dbReference type="Pfam" id="PF00096">
    <property type="entry name" value="zf-C2H2"/>
    <property type="match status" value="2"/>
</dbReference>
<gene>
    <name evidence="9" type="ORF">LAZ67_1001194</name>
</gene>
<reference evidence="9 10" key="1">
    <citation type="submission" date="2022-01" db="EMBL/GenBank/DDBJ databases">
        <title>A chromosomal length assembly of Cordylochernes scorpioides.</title>
        <authorList>
            <person name="Zeh D."/>
            <person name="Zeh J."/>
        </authorList>
    </citation>
    <scope>NUCLEOTIDE SEQUENCE [LARGE SCALE GENOMIC DNA]</scope>
    <source>
        <strain evidence="9">IN4F17</strain>
        <tissue evidence="9">Whole Body</tissue>
    </source>
</reference>
<dbReference type="SUPFAM" id="SSF57667">
    <property type="entry name" value="beta-beta-alpha zinc fingers"/>
    <property type="match status" value="1"/>
</dbReference>
<keyword evidence="3" id="KW-0677">Repeat</keyword>
<keyword evidence="4 7" id="KW-0863">Zinc-finger</keyword>
<protein>
    <submittedName>
        <fullName evidence="9">PHB2</fullName>
    </submittedName>
</protein>
<dbReference type="EMBL" id="CP092863">
    <property type="protein sequence ID" value="UYV60458.1"/>
    <property type="molecule type" value="Genomic_DNA"/>
</dbReference>
<keyword evidence="10" id="KW-1185">Reference proteome</keyword>